<name>A0A2T5J0C4_9GAMM</name>
<dbReference type="EMBL" id="QAON01000005">
    <property type="protein sequence ID" value="PTQ89794.1"/>
    <property type="molecule type" value="Genomic_DNA"/>
</dbReference>
<keyword evidence="2" id="KW-1185">Reference proteome</keyword>
<gene>
    <name evidence="1" type="ORF">C8N29_105119</name>
</gene>
<evidence type="ECO:0000313" key="2">
    <source>
        <dbReference type="Proteomes" id="UP000244223"/>
    </source>
</evidence>
<dbReference type="AlphaFoldDB" id="A0A2T5J0C4"/>
<evidence type="ECO:0000313" key="1">
    <source>
        <dbReference type="EMBL" id="PTQ89794.1"/>
    </source>
</evidence>
<protein>
    <submittedName>
        <fullName evidence="1">Uncharacterized protein</fullName>
    </submittedName>
</protein>
<reference evidence="1 2" key="1">
    <citation type="submission" date="2018-04" db="EMBL/GenBank/DDBJ databases">
        <title>Genomic Encyclopedia of Archaeal and Bacterial Type Strains, Phase II (KMG-II): from individual species to whole genera.</title>
        <authorList>
            <person name="Goeker M."/>
        </authorList>
    </citation>
    <scope>NUCLEOTIDE SEQUENCE [LARGE SCALE GENOMIC DNA]</scope>
    <source>
        <strain evidence="1 2">DSM 5822</strain>
    </source>
</reference>
<organism evidence="1 2">
    <name type="scientific">Agitococcus lubricus</name>
    <dbReference type="NCBI Taxonomy" id="1077255"/>
    <lineage>
        <taxon>Bacteria</taxon>
        <taxon>Pseudomonadati</taxon>
        <taxon>Pseudomonadota</taxon>
        <taxon>Gammaproteobacteria</taxon>
        <taxon>Moraxellales</taxon>
        <taxon>Moraxellaceae</taxon>
        <taxon>Agitococcus</taxon>
    </lineage>
</organism>
<dbReference type="Proteomes" id="UP000244223">
    <property type="component" value="Unassembled WGS sequence"/>
</dbReference>
<dbReference type="RefSeq" id="WP_107865309.1">
    <property type="nucleotide sequence ID" value="NZ_QAON01000005.1"/>
</dbReference>
<comment type="caution">
    <text evidence="1">The sequence shown here is derived from an EMBL/GenBank/DDBJ whole genome shotgun (WGS) entry which is preliminary data.</text>
</comment>
<sequence>MITQPKVHTFPNLVEAAREKNFGKAVTIEIPAQPFGAPNAQGDFEVWTDAEIEADARDFARRLKAAFM</sequence>
<accession>A0A2T5J0C4</accession>
<proteinExistence type="predicted"/>